<keyword evidence="2" id="KW-1185">Reference proteome</keyword>
<proteinExistence type="predicted"/>
<dbReference type="EMBL" id="JAHLPM010000006">
    <property type="protein sequence ID" value="MBU5437999.1"/>
    <property type="molecule type" value="Genomic_DNA"/>
</dbReference>
<evidence type="ECO:0000313" key="2">
    <source>
        <dbReference type="Proteomes" id="UP000749471"/>
    </source>
</evidence>
<dbReference type="RefSeq" id="WP_216518710.1">
    <property type="nucleotide sequence ID" value="NZ_JAHLPM010000006.1"/>
</dbReference>
<dbReference type="Proteomes" id="UP000749471">
    <property type="component" value="Unassembled WGS sequence"/>
</dbReference>
<accession>A0ABS6E504</accession>
<name>A0ABS6E504_9FIRM</name>
<gene>
    <name evidence="1" type="ORF">KQI42_08270</name>
</gene>
<comment type="caution">
    <text evidence="1">The sequence shown here is derived from an EMBL/GenBank/DDBJ whole genome shotgun (WGS) entry which is preliminary data.</text>
</comment>
<reference evidence="1 2" key="1">
    <citation type="submission" date="2021-06" db="EMBL/GenBank/DDBJ databases">
        <authorList>
            <person name="Sun Q."/>
            <person name="Li D."/>
        </authorList>
    </citation>
    <scope>NUCLEOTIDE SEQUENCE [LARGE SCALE GENOMIC DNA]</scope>
    <source>
        <strain evidence="1 2">MSJ-40</strain>
    </source>
</reference>
<organism evidence="1 2">
    <name type="scientific">Tissierella simiarum</name>
    <dbReference type="NCBI Taxonomy" id="2841534"/>
    <lineage>
        <taxon>Bacteria</taxon>
        <taxon>Bacillati</taxon>
        <taxon>Bacillota</taxon>
        <taxon>Tissierellia</taxon>
        <taxon>Tissierellales</taxon>
        <taxon>Tissierellaceae</taxon>
        <taxon>Tissierella</taxon>
    </lineage>
</organism>
<protein>
    <submittedName>
        <fullName evidence="1">Uncharacterized protein</fullName>
    </submittedName>
</protein>
<evidence type="ECO:0000313" key="1">
    <source>
        <dbReference type="EMBL" id="MBU5437999.1"/>
    </source>
</evidence>
<sequence length="475" mass="55454">MKERFKTFLLLSLVCISVIFTKKLWIQLPNEIFGMFKKEEVVSASYLLSDMITPNKYLLNFNEKNHTLLYDDNKYSLWTSTRGILVDVLSSKNIKTADLSNEEFLTYHGKKSIIFYFPEKINTYILAKALDVKDPNSIADIMPSITSIYLYLGKDDTFFVFSTKDKHLAVYDLTIDTKYLRDQLISIEASKDYTYYYSMRETLGTKNDIYIPYEMSNALPTVYVENEISSIDEHRTREIAKKFFNKDIDYIKEIIENNGSAIYVYNQRVLKINKNGLLEYFYPLEEPVGERNLYVSLNSAADFISKNIGIPRGMYLAKIEEIKSEASLGYRLTFKYRIRGIPVVLGSSEIEDFIQIDVFNKYIRNYKQFIRKDMKIKVDSVSKNNVMLSPFDVIDMNYGLLEKRYIQYKEKDKKEITEESITEEVLSSIEDITLAYFDPCLKDKEDKLIGVWLIKTGGRIYAFDVSNGKLVFEKN</sequence>